<protein>
    <submittedName>
        <fullName evidence="1">Uncharacterized protein</fullName>
    </submittedName>
</protein>
<accession>A0A6N2MYU2</accession>
<dbReference type="PANTHER" id="PTHR35726:SF5">
    <property type="match status" value="1"/>
</dbReference>
<proteinExistence type="predicted"/>
<dbReference type="AlphaFoldDB" id="A0A6N2MYU2"/>
<sequence>MENKKRSVLDDVSSFLLVEGSADSEAEYGILKLYLDVSTAACDEADDDEDDDDAESCSCDAADCVHGYDETFEVDHDDHREPSWSTGRRMFLKDAALDCMIIDEGGEEESKADDIDLTREVMDAMEDRLFWETCIALGYP</sequence>
<organism evidence="1">
    <name type="scientific">Salix viminalis</name>
    <name type="common">Common osier</name>
    <name type="synonym">Basket willow</name>
    <dbReference type="NCBI Taxonomy" id="40686"/>
    <lineage>
        <taxon>Eukaryota</taxon>
        <taxon>Viridiplantae</taxon>
        <taxon>Streptophyta</taxon>
        <taxon>Embryophyta</taxon>
        <taxon>Tracheophyta</taxon>
        <taxon>Spermatophyta</taxon>
        <taxon>Magnoliopsida</taxon>
        <taxon>eudicotyledons</taxon>
        <taxon>Gunneridae</taxon>
        <taxon>Pentapetalae</taxon>
        <taxon>rosids</taxon>
        <taxon>fabids</taxon>
        <taxon>Malpighiales</taxon>
        <taxon>Salicaceae</taxon>
        <taxon>Saliceae</taxon>
        <taxon>Salix</taxon>
    </lineage>
</organism>
<gene>
    <name evidence="1" type="ORF">SVIM_LOCUS428962</name>
</gene>
<dbReference type="EMBL" id="CAADRP010001996">
    <property type="protein sequence ID" value="VFU58633.1"/>
    <property type="molecule type" value="Genomic_DNA"/>
</dbReference>
<name>A0A6N2MYU2_SALVM</name>
<dbReference type="PANTHER" id="PTHR35726">
    <property type="entry name" value="GLUTAMIC ACID-RICH PROTEIN-LIKE"/>
    <property type="match status" value="1"/>
</dbReference>
<evidence type="ECO:0000313" key="1">
    <source>
        <dbReference type="EMBL" id="VFU58633.1"/>
    </source>
</evidence>
<reference evidence="1" key="1">
    <citation type="submission" date="2019-03" db="EMBL/GenBank/DDBJ databases">
        <authorList>
            <person name="Mank J."/>
            <person name="Almeida P."/>
        </authorList>
    </citation>
    <scope>NUCLEOTIDE SEQUENCE</scope>
    <source>
        <strain evidence="1">78183</strain>
    </source>
</reference>